<evidence type="ECO:0000256" key="1">
    <source>
        <dbReference type="SAM" id="SignalP"/>
    </source>
</evidence>
<dbReference type="AlphaFoldDB" id="A0A8G0LC22"/>
<sequence>MHMALKKHAAFLWSKALAAEPGLVTGPRQNIAKRHSRQLCYRFLLDPLQTTKCAKQHGAPLIRKHRAPEYNSLARKRGVQGSGSIRKKWLALCLAAWRLDR</sequence>
<protein>
    <submittedName>
        <fullName evidence="2">Uncharacterized protein</fullName>
    </submittedName>
</protein>
<dbReference type="Proteomes" id="UP000826661">
    <property type="component" value="Chromosome III"/>
</dbReference>
<organism evidence="2 3">
    <name type="scientific">Trichoderma simmonsii</name>
    <dbReference type="NCBI Taxonomy" id="1491479"/>
    <lineage>
        <taxon>Eukaryota</taxon>
        <taxon>Fungi</taxon>
        <taxon>Dikarya</taxon>
        <taxon>Ascomycota</taxon>
        <taxon>Pezizomycotina</taxon>
        <taxon>Sordariomycetes</taxon>
        <taxon>Hypocreomycetidae</taxon>
        <taxon>Hypocreales</taxon>
        <taxon>Hypocreaceae</taxon>
        <taxon>Trichoderma</taxon>
    </lineage>
</organism>
<gene>
    <name evidence="2" type="ORF">H0G86_006701</name>
</gene>
<feature type="signal peptide" evidence="1">
    <location>
        <begin position="1"/>
        <end position="18"/>
    </location>
</feature>
<keyword evidence="3" id="KW-1185">Reference proteome</keyword>
<reference evidence="2 3" key="1">
    <citation type="journal article" date="2021" name="BMC Genomics">
        <title>Telomere-to-telomere genome assembly of asparaginase-producing Trichoderma simmonsii.</title>
        <authorList>
            <person name="Chung D."/>
            <person name="Kwon Y.M."/>
            <person name="Yang Y."/>
        </authorList>
    </citation>
    <scope>NUCLEOTIDE SEQUENCE [LARGE SCALE GENOMIC DNA]</scope>
    <source>
        <strain evidence="2 3">GH-Sj1</strain>
    </source>
</reference>
<dbReference type="EMBL" id="CP075866">
    <property type="protein sequence ID" value="QYS99577.1"/>
    <property type="molecule type" value="Genomic_DNA"/>
</dbReference>
<proteinExistence type="predicted"/>
<feature type="chain" id="PRO_5034127329" evidence="1">
    <location>
        <begin position="19"/>
        <end position="101"/>
    </location>
</feature>
<name>A0A8G0LC22_9HYPO</name>
<keyword evidence="1" id="KW-0732">Signal</keyword>
<evidence type="ECO:0000313" key="2">
    <source>
        <dbReference type="EMBL" id="QYS99577.1"/>
    </source>
</evidence>
<accession>A0A8G0LC22</accession>
<evidence type="ECO:0000313" key="3">
    <source>
        <dbReference type="Proteomes" id="UP000826661"/>
    </source>
</evidence>